<dbReference type="InterPro" id="IPR033878">
    <property type="entry name" value="NfsB-like"/>
</dbReference>
<feature type="domain" description="Nitroreductase" evidence="4">
    <location>
        <begin position="8"/>
        <end position="184"/>
    </location>
</feature>
<accession>A0A3S9N077</accession>
<keyword evidence="2" id="KW-0521">NADP</keyword>
<name>A0A3S9N077_9FLAO</name>
<organism evidence="5 6">
    <name type="scientific">Nonlabens ponticola</name>
    <dbReference type="NCBI Taxonomy" id="2496866"/>
    <lineage>
        <taxon>Bacteria</taxon>
        <taxon>Pseudomonadati</taxon>
        <taxon>Bacteroidota</taxon>
        <taxon>Flavobacteriia</taxon>
        <taxon>Flavobacteriales</taxon>
        <taxon>Flavobacteriaceae</taxon>
        <taxon>Nonlabens</taxon>
    </lineage>
</organism>
<evidence type="ECO:0000256" key="1">
    <source>
        <dbReference type="ARBA" id="ARBA00007118"/>
    </source>
</evidence>
<dbReference type="InterPro" id="IPR029479">
    <property type="entry name" value="Nitroreductase"/>
</dbReference>
<evidence type="ECO:0000313" key="5">
    <source>
        <dbReference type="EMBL" id="AZQ44820.1"/>
    </source>
</evidence>
<dbReference type="GO" id="GO:0016491">
    <property type="term" value="F:oxidoreductase activity"/>
    <property type="evidence" value="ECO:0007669"/>
    <property type="project" value="UniProtKB-KW"/>
</dbReference>
<evidence type="ECO:0000313" key="6">
    <source>
        <dbReference type="Proteomes" id="UP000279600"/>
    </source>
</evidence>
<dbReference type="KEGG" id="noj:EJ995_11470"/>
<dbReference type="PANTHER" id="PTHR43673:SF10">
    <property type="entry name" value="NADH DEHYDROGENASE_NAD(P)H NITROREDUCTASE XCC3605-RELATED"/>
    <property type="match status" value="1"/>
</dbReference>
<dbReference type="Pfam" id="PF00881">
    <property type="entry name" value="Nitroreductase"/>
    <property type="match status" value="1"/>
</dbReference>
<dbReference type="OrthoDB" id="9809288at2"/>
<dbReference type="AlphaFoldDB" id="A0A3S9N077"/>
<gene>
    <name evidence="5" type="ORF">EJ995_11470</name>
</gene>
<dbReference type="CDD" id="cd02149">
    <property type="entry name" value="NfsB-like"/>
    <property type="match status" value="1"/>
</dbReference>
<dbReference type="RefSeq" id="WP_126448535.1">
    <property type="nucleotide sequence ID" value="NZ_CP034549.1"/>
</dbReference>
<comment type="similarity">
    <text evidence="1">Belongs to the nitroreductase family.</text>
</comment>
<dbReference type="Proteomes" id="UP000279600">
    <property type="component" value="Chromosome"/>
</dbReference>
<dbReference type="PANTHER" id="PTHR43673">
    <property type="entry name" value="NAD(P)H NITROREDUCTASE YDGI-RELATED"/>
    <property type="match status" value="1"/>
</dbReference>
<dbReference type="EMBL" id="CP034549">
    <property type="protein sequence ID" value="AZQ44820.1"/>
    <property type="molecule type" value="Genomic_DNA"/>
</dbReference>
<keyword evidence="3" id="KW-0560">Oxidoreductase</keyword>
<sequence>MKSIENLEWRYATKKFDPSKNITQEQLQDIASVFNLTATSYGLQPSRLTIVQNKILQEKLVPISYGQRQVLDAPAVLVISTIKVDLAYINNYFDRVVAARQTPSEILAPFRKQLEDKFEAMSEDENLAWARNQAYIALGNLMTVLADMRIDSCPMEGFIPQKVDELLELNDQGLKSVLLLPIGHRASDDMFADMAKVRLNLDDAVSYII</sequence>
<dbReference type="SUPFAM" id="SSF55469">
    <property type="entry name" value="FMN-dependent nitroreductase-like"/>
    <property type="match status" value="1"/>
</dbReference>
<evidence type="ECO:0000256" key="2">
    <source>
        <dbReference type="ARBA" id="ARBA00022857"/>
    </source>
</evidence>
<evidence type="ECO:0000259" key="4">
    <source>
        <dbReference type="Pfam" id="PF00881"/>
    </source>
</evidence>
<dbReference type="InterPro" id="IPR000415">
    <property type="entry name" value="Nitroreductase-like"/>
</dbReference>
<keyword evidence="6" id="KW-1185">Reference proteome</keyword>
<reference evidence="5 6" key="1">
    <citation type="submission" date="2018-12" db="EMBL/GenBank/DDBJ databases">
        <title>Complete genome of Nonlabens sp. MJ115.</title>
        <authorList>
            <person name="Choi H.S."/>
            <person name="Jung J."/>
        </authorList>
    </citation>
    <scope>NUCLEOTIDE SEQUENCE [LARGE SCALE GENOMIC DNA]</scope>
    <source>
        <strain evidence="5 6">MJ115</strain>
    </source>
</reference>
<proteinExistence type="inferred from homology"/>
<dbReference type="Gene3D" id="3.40.109.10">
    <property type="entry name" value="NADH Oxidase"/>
    <property type="match status" value="1"/>
</dbReference>
<evidence type="ECO:0000256" key="3">
    <source>
        <dbReference type="ARBA" id="ARBA00023002"/>
    </source>
</evidence>
<protein>
    <submittedName>
        <fullName evidence="5">NAD(P)H-dependent oxidoreductase</fullName>
    </submittedName>
</protein>